<keyword evidence="5" id="KW-0560">Oxidoreductase</keyword>
<keyword evidence="3" id="KW-0479">Metal-binding</keyword>
<dbReference type="GO" id="GO:0030313">
    <property type="term" value="C:cell envelope"/>
    <property type="evidence" value="ECO:0007669"/>
    <property type="project" value="UniProtKB-SubCell"/>
</dbReference>
<gene>
    <name evidence="7" type="ORF">CCAX7_53610</name>
</gene>
<evidence type="ECO:0000256" key="2">
    <source>
        <dbReference type="ARBA" id="ARBA00022617"/>
    </source>
</evidence>
<dbReference type="PANTHER" id="PTHR30600:SF10">
    <property type="entry name" value="BLL6722 PROTEIN"/>
    <property type="match status" value="1"/>
</dbReference>
<evidence type="ECO:0000256" key="6">
    <source>
        <dbReference type="ARBA" id="ARBA00023004"/>
    </source>
</evidence>
<keyword evidence="6" id="KW-0408">Iron</keyword>
<evidence type="ECO:0000256" key="5">
    <source>
        <dbReference type="ARBA" id="ARBA00023002"/>
    </source>
</evidence>
<evidence type="ECO:0000256" key="3">
    <source>
        <dbReference type="ARBA" id="ARBA00022723"/>
    </source>
</evidence>
<dbReference type="GO" id="GO:0020037">
    <property type="term" value="F:heme binding"/>
    <property type="evidence" value="ECO:0007669"/>
    <property type="project" value="InterPro"/>
</dbReference>
<dbReference type="SUPFAM" id="SSF46626">
    <property type="entry name" value="Cytochrome c"/>
    <property type="match status" value="2"/>
</dbReference>
<keyword evidence="8" id="KW-1185">Reference proteome</keyword>
<keyword evidence="4" id="KW-0732">Signal</keyword>
<organism evidence="7 8">
    <name type="scientific">Capsulimonas corticalis</name>
    <dbReference type="NCBI Taxonomy" id="2219043"/>
    <lineage>
        <taxon>Bacteria</taxon>
        <taxon>Bacillati</taxon>
        <taxon>Armatimonadota</taxon>
        <taxon>Armatimonadia</taxon>
        <taxon>Capsulimonadales</taxon>
        <taxon>Capsulimonadaceae</taxon>
        <taxon>Capsulimonas</taxon>
    </lineage>
</organism>
<accession>A0A402CNM2</accession>
<dbReference type="PANTHER" id="PTHR30600">
    <property type="entry name" value="CYTOCHROME C PEROXIDASE-RELATED"/>
    <property type="match status" value="1"/>
</dbReference>
<dbReference type="Gene3D" id="1.10.760.10">
    <property type="entry name" value="Cytochrome c-like domain"/>
    <property type="match status" value="2"/>
</dbReference>
<dbReference type="InterPro" id="IPR004852">
    <property type="entry name" value="Di-haem_cyt_c_peroxidsae"/>
</dbReference>
<name>A0A402CNM2_9BACT</name>
<dbReference type="Proteomes" id="UP000287394">
    <property type="component" value="Chromosome"/>
</dbReference>
<sequence length="298" mass="32794">MAGRFGKRQTPSIKYLVYSPKFHFDNDEQDYIGGQFWDGRAVDLKDQVHFPMLNAAEMNNATKADIVARVSNGPSAVRIRAIYGDNVFSNPDQAFDAIADAIATYESSSEVSPFTSKYDYYLKGRATLTASELRGLSLFKGKAVCNNCHLADPSADGTPPMFTDFTYDNIGLPRNPNNRFYSMPPALNPDGAAFADIGLEQTTHRTDDAGRFKVPTLRNIAVTGPYFHNGDMTSLTQAVQFYNKRDLGSFGAPEFPATMNREELGNLHLTDDEVADIVSFLNTLTDGYNPSTPSIAHA</sequence>
<evidence type="ECO:0000313" key="8">
    <source>
        <dbReference type="Proteomes" id="UP000287394"/>
    </source>
</evidence>
<dbReference type="InterPro" id="IPR036909">
    <property type="entry name" value="Cyt_c-like_dom_sf"/>
</dbReference>
<dbReference type="GO" id="GO:0004130">
    <property type="term" value="F:cytochrome-c peroxidase activity"/>
    <property type="evidence" value="ECO:0007669"/>
    <property type="project" value="TreeGrafter"/>
</dbReference>
<keyword evidence="7" id="KW-0575">Peroxidase</keyword>
<dbReference type="PROSITE" id="PS51007">
    <property type="entry name" value="CYTC"/>
    <property type="match status" value="1"/>
</dbReference>
<dbReference type="GO" id="GO:0009055">
    <property type="term" value="F:electron transfer activity"/>
    <property type="evidence" value="ECO:0007669"/>
    <property type="project" value="InterPro"/>
</dbReference>
<dbReference type="EMBL" id="AP025739">
    <property type="protein sequence ID" value="BDI33310.1"/>
    <property type="molecule type" value="Genomic_DNA"/>
</dbReference>
<protein>
    <submittedName>
        <fullName evidence="7">Cytochrome-c peroxidase</fullName>
    </submittedName>
</protein>
<keyword evidence="2" id="KW-0349">Heme</keyword>
<dbReference type="AlphaFoldDB" id="A0A402CNM2"/>
<proteinExistence type="predicted"/>
<dbReference type="Pfam" id="PF03150">
    <property type="entry name" value="CCP_MauG"/>
    <property type="match status" value="1"/>
</dbReference>
<reference evidence="7 8" key="1">
    <citation type="journal article" date="2019" name="Int. J. Syst. Evol. Microbiol.">
        <title>Capsulimonas corticalis gen. nov., sp. nov., an aerobic capsulated bacterium, of a novel bacterial order, Capsulimonadales ord. nov., of the class Armatimonadia of the phylum Armatimonadetes.</title>
        <authorList>
            <person name="Li J."/>
            <person name="Kudo C."/>
            <person name="Tonouchi A."/>
        </authorList>
    </citation>
    <scope>NUCLEOTIDE SEQUENCE [LARGE SCALE GENOMIC DNA]</scope>
    <source>
        <strain evidence="7 8">AX-7</strain>
    </source>
</reference>
<comment type="subcellular location">
    <subcellularLocation>
        <location evidence="1">Cell envelope</location>
    </subcellularLocation>
</comment>
<dbReference type="InterPro" id="IPR051395">
    <property type="entry name" value="Cytochrome_c_Peroxidase/MauG"/>
</dbReference>
<dbReference type="KEGG" id="ccot:CCAX7_53610"/>
<dbReference type="GO" id="GO:0046872">
    <property type="term" value="F:metal ion binding"/>
    <property type="evidence" value="ECO:0007669"/>
    <property type="project" value="UniProtKB-KW"/>
</dbReference>
<dbReference type="InterPro" id="IPR009056">
    <property type="entry name" value="Cyt_c-like_dom"/>
</dbReference>
<evidence type="ECO:0000256" key="1">
    <source>
        <dbReference type="ARBA" id="ARBA00004196"/>
    </source>
</evidence>
<evidence type="ECO:0000256" key="4">
    <source>
        <dbReference type="ARBA" id="ARBA00022729"/>
    </source>
</evidence>
<evidence type="ECO:0000313" key="7">
    <source>
        <dbReference type="EMBL" id="BDI33310.1"/>
    </source>
</evidence>